<evidence type="ECO:0000313" key="1">
    <source>
        <dbReference type="EMBL" id="VDN27486.1"/>
    </source>
</evidence>
<dbReference type="OrthoDB" id="9991467at2759"/>
<protein>
    <submittedName>
        <fullName evidence="1">Uncharacterized protein</fullName>
    </submittedName>
</protein>
<accession>A0A3P7Q9U0</accession>
<proteinExistence type="predicted"/>
<sequence>MDAIRESISLDSLFTRVEFQFGQALEGHVCGSPQLVSRHQHTANSLLDVISDRQPKTVTSADENSVTFLDLPREVRL</sequence>
<dbReference type="Proteomes" id="UP000271889">
    <property type="component" value="Unassembled WGS sequence"/>
</dbReference>
<keyword evidence="2" id="KW-1185">Reference proteome</keyword>
<dbReference type="AlphaFoldDB" id="A0A3P7Q9U0"/>
<evidence type="ECO:0000313" key="2">
    <source>
        <dbReference type="Proteomes" id="UP000271889"/>
    </source>
</evidence>
<dbReference type="EMBL" id="UYRV01112401">
    <property type="protein sequence ID" value="VDN27486.1"/>
    <property type="molecule type" value="Genomic_DNA"/>
</dbReference>
<reference evidence="1 2" key="1">
    <citation type="submission" date="2018-11" db="EMBL/GenBank/DDBJ databases">
        <authorList>
            <consortium name="Pathogen Informatics"/>
        </authorList>
    </citation>
    <scope>NUCLEOTIDE SEQUENCE [LARGE SCALE GENOMIC DNA]</scope>
</reference>
<organism evidence="1 2">
    <name type="scientific">Cylicostephanus goldi</name>
    <name type="common">Nematode worm</name>
    <dbReference type="NCBI Taxonomy" id="71465"/>
    <lineage>
        <taxon>Eukaryota</taxon>
        <taxon>Metazoa</taxon>
        <taxon>Ecdysozoa</taxon>
        <taxon>Nematoda</taxon>
        <taxon>Chromadorea</taxon>
        <taxon>Rhabditida</taxon>
        <taxon>Rhabditina</taxon>
        <taxon>Rhabditomorpha</taxon>
        <taxon>Strongyloidea</taxon>
        <taxon>Strongylidae</taxon>
        <taxon>Cylicostephanus</taxon>
    </lineage>
</organism>
<name>A0A3P7Q9U0_CYLGO</name>
<gene>
    <name evidence="1" type="ORF">CGOC_LOCUS10668</name>
</gene>